<dbReference type="Gene3D" id="2.40.30.160">
    <property type="match status" value="1"/>
</dbReference>
<keyword evidence="1" id="KW-0489">Methyltransferase</keyword>
<evidence type="ECO:0000313" key="2">
    <source>
        <dbReference type="Proteomes" id="UP000000238"/>
    </source>
</evidence>
<keyword evidence="2" id="KW-1185">Reference proteome</keyword>
<dbReference type="InterPro" id="IPR017703">
    <property type="entry name" value="YgfZ/GCV_T_CS"/>
</dbReference>
<sequence length="330" mass="35808">MTSFWNAFAKPANTLAPQESDGALHLHRLTNVALLEIKGPDAVKFMQGQFTCDIQEITISHSSLAACCTPKGRMVALFRIAQAKPDCYLLRLPVEVAQSFLAHLNKYKVFYKCTVTLLEDWGVIGLSGDLDSLPSLSSAVPTSADSCQTSDGLLLIRPPGNLSRMECWLDSAQASKLLPDLDNQCAAGAVEDWERLEVLSGLGEVYPQTLDEFIPQMLNLQALGAISFKKGCYTGQEIVARMQYLGTLKKRMFLLSSETITPAPGSAIIDETGARIGSVVRSAQGQTLAVLDKSAADGKVLRLEESPTTALQVLELPYAIEEVSNTKKKL</sequence>
<dbReference type="GO" id="GO:0016226">
    <property type="term" value="P:iron-sulfur cluster assembly"/>
    <property type="evidence" value="ECO:0007669"/>
    <property type="project" value="TreeGrafter"/>
</dbReference>
<dbReference type="EMBL" id="CP000155">
    <property type="protein sequence ID" value="ABC28630.1"/>
    <property type="molecule type" value="Genomic_DNA"/>
</dbReference>
<evidence type="ECO:0000313" key="1">
    <source>
        <dbReference type="EMBL" id="ABC28630.1"/>
    </source>
</evidence>
<dbReference type="SUPFAM" id="SSF103025">
    <property type="entry name" value="Folate-binding domain"/>
    <property type="match status" value="1"/>
</dbReference>
<dbReference type="eggNOG" id="COG0354">
    <property type="taxonomic scope" value="Bacteria"/>
</dbReference>
<organism evidence="1 2">
    <name type="scientific">Hahella chejuensis (strain KCTC 2396)</name>
    <dbReference type="NCBI Taxonomy" id="349521"/>
    <lineage>
        <taxon>Bacteria</taxon>
        <taxon>Pseudomonadati</taxon>
        <taxon>Pseudomonadota</taxon>
        <taxon>Gammaproteobacteria</taxon>
        <taxon>Oceanospirillales</taxon>
        <taxon>Hahellaceae</taxon>
        <taxon>Hahella</taxon>
    </lineage>
</organism>
<dbReference type="Gene3D" id="3.30.70.1630">
    <property type="match status" value="1"/>
</dbReference>
<dbReference type="KEGG" id="hch:HCH_01786"/>
<dbReference type="NCBIfam" id="TIGR03317">
    <property type="entry name" value="ygfZ_signature"/>
    <property type="match status" value="1"/>
</dbReference>
<dbReference type="AlphaFoldDB" id="Q2SL44"/>
<name>Q2SL44_HAHCH</name>
<proteinExistence type="predicted"/>
<dbReference type="OrthoDB" id="9796287at2"/>
<keyword evidence="1" id="KW-0808">Transferase</keyword>
<dbReference type="RefSeq" id="WP_011395702.1">
    <property type="nucleotide sequence ID" value="NC_007645.1"/>
</dbReference>
<dbReference type="GO" id="GO:0008168">
    <property type="term" value="F:methyltransferase activity"/>
    <property type="evidence" value="ECO:0007669"/>
    <property type="project" value="UniProtKB-KW"/>
</dbReference>
<gene>
    <name evidence="1" type="ordered locus">HCH_01786</name>
</gene>
<dbReference type="InterPro" id="IPR029043">
    <property type="entry name" value="GcvT/YgfZ_C"/>
</dbReference>
<dbReference type="Gene3D" id="3.30.70.1400">
    <property type="entry name" value="Aminomethyltransferase beta-barrel domains"/>
    <property type="match status" value="1"/>
</dbReference>
<dbReference type="InterPro" id="IPR045179">
    <property type="entry name" value="YgfZ/GcvT"/>
</dbReference>
<reference evidence="1 2" key="1">
    <citation type="journal article" date="2005" name="Nucleic Acids Res.">
        <title>Genomic blueprint of Hahella chejuensis, a marine microbe producing an algicidal agent.</title>
        <authorList>
            <person name="Jeong H."/>
            <person name="Yim J.H."/>
            <person name="Lee C."/>
            <person name="Choi S.-H."/>
            <person name="Park Y.K."/>
            <person name="Yoon S.H."/>
            <person name="Hur C.-G."/>
            <person name="Kang H.-Y."/>
            <person name="Kim D."/>
            <person name="Lee H.H."/>
            <person name="Park K.H."/>
            <person name="Park S.-H."/>
            <person name="Park H.-S."/>
            <person name="Lee H.K."/>
            <person name="Oh T.K."/>
            <person name="Kim J.F."/>
        </authorList>
    </citation>
    <scope>NUCLEOTIDE SEQUENCE [LARGE SCALE GENOMIC DNA]</scope>
    <source>
        <strain evidence="1 2">KCTC 2396</strain>
    </source>
</reference>
<dbReference type="HOGENOM" id="CLU_007884_6_2_6"/>
<dbReference type="PANTHER" id="PTHR22602">
    <property type="entry name" value="TRANSFERASE CAF17, MITOCHONDRIAL-RELATED"/>
    <property type="match status" value="1"/>
</dbReference>
<dbReference type="Proteomes" id="UP000000238">
    <property type="component" value="Chromosome"/>
</dbReference>
<dbReference type="GO" id="GO:0032259">
    <property type="term" value="P:methylation"/>
    <property type="evidence" value="ECO:0007669"/>
    <property type="project" value="UniProtKB-KW"/>
</dbReference>
<dbReference type="PANTHER" id="PTHR22602:SF0">
    <property type="entry name" value="TRANSFERASE CAF17, MITOCHONDRIAL-RELATED"/>
    <property type="match status" value="1"/>
</dbReference>
<accession>Q2SL44</accession>
<dbReference type="STRING" id="349521.HCH_01786"/>
<dbReference type="SUPFAM" id="SSF101790">
    <property type="entry name" value="Aminomethyltransferase beta-barrel domain"/>
    <property type="match status" value="1"/>
</dbReference>
<protein>
    <submittedName>
        <fullName evidence="1">Predicted aminomethyltransferase related to GcvT</fullName>
    </submittedName>
</protein>